<evidence type="ECO:0000313" key="1">
    <source>
        <dbReference type="EMBL" id="SMG38966.1"/>
    </source>
</evidence>
<dbReference type="Proteomes" id="UP000193309">
    <property type="component" value="Unassembled WGS sequence"/>
</dbReference>
<accession>A0A1X7KCN8</accession>
<dbReference type="OrthoDB" id="4412276at2"/>
<gene>
    <name evidence="1" type="ORF">SAMN06295981_2468</name>
</gene>
<keyword evidence="2" id="KW-1185">Reference proteome</keyword>
<sequence>MDIDAALQALRGMRVLEELSSGRLSTSRIEALGFRDAGAWDRLAGVYFGPTRHKRLQAAARVAAEGLSLDALGVVEKHTRKLLKGAAVTEWELRVELCGLRGTVGEIDRAAAARVREYGDVR</sequence>
<proteinExistence type="predicted"/>
<dbReference type="EMBL" id="FXAR01000011">
    <property type="protein sequence ID" value="SMG38966.1"/>
    <property type="molecule type" value="Genomic_DNA"/>
</dbReference>
<dbReference type="AlphaFoldDB" id="A0A1X7KCN8"/>
<reference evidence="2" key="1">
    <citation type="submission" date="2017-04" db="EMBL/GenBank/DDBJ databases">
        <authorList>
            <person name="Varghese N."/>
            <person name="Submissions S."/>
        </authorList>
    </citation>
    <scope>NUCLEOTIDE SEQUENCE [LARGE SCALE GENOMIC DNA]</scope>
    <source>
        <strain evidence="2">VDS</strain>
    </source>
</reference>
<dbReference type="RefSeq" id="WP_085550528.1">
    <property type="nucleotide sequence ID" value="NZ_FXAR01000011.1"/>
</dbReference>
<name>A0A1X7KCN8_9CORY</name>
<evidence type="ECO:0008006" key="3">
    <source>
        <dbReference type="Google" id="ProtNLM"/>
    </source>
</evidence>
<organism evidence="1 2">
    <name type="scientific">Corynebacterium pollutisoli</name>
    <dbReference type="NCBI Taxonomy" id="1610489"/>
    <lineage>
        <taxon>Bacteria</taxon>
        <taxon>Bacillati</taxon>
        <taxon>Actinomycetota</taxon>
        <taxon>Actinomycetes</taxon>
        <taxon>Mycobacteriales</taxon>
        <taxon>Corynebacteriaceae</taxon>
        <taxon>Corynebacterium</taxon>
    </lineage>
</organism>
<evidence type="ECO:0000313" key="2">
    <source>
        <dbReference type="Proteomes" id="UP000193309"/>
    </source>
</evidence>
<protein>
    <recommendedName>
        <fullName evidence="3">DUF222 domain-containing protein</fullName>
    </recommendedName>
</protein>